<feature type="compositionally biased region" description="Basic and acidic residues" evidence="1">
    <location>
        <begin position="9"/>
        <end position="20"/>
    </location>
</feature>
<feature type="compositionally biased region" description="Low complexity" evidence="1">
    <location>
        <begin position="495"/>
        <end position="508"/>
    </location>
</feature>
<sequence>MRSNRKKTNRNEDRHRDEGLLSRLCNVSGLSDQRRRLRRPRVDDGYDYYYDGDEMDCLAAMDVIQGQRRGREGEGGCDAMAGASSQGESDHHHHRHDGVGVGVGEGMRPPDRTPPRPTRSPHPHPPGMHRIPNIRIELARHLRTSVLSTFLLESSARGGPGGGTTTIRMPTFERWLIDSKLEETMRLRSIVENWLRYDDDDEVESSLLTSSSTIGGGGGSSRMKWIERRYGRAAGRYQRGGGKEEVDSRSAMEGSRYDVECKMLLEAGIPTTRTSRERTTGRYRSGNVDDDDRDRDIIIENWMRNVRRDPILPHMPMETDLSSVRLLVELNASMMHGDVIGGRGGRGDGGSCTSGDIVRELCHRTSEACRQVRNLEVRLGRYQKLFPLSWDDDAGGGLGGLGGGGGGSGGGRRGRGGKSGGNAASRRCGSVDRILVEWHDNDDDDDGGGGGVCSLVYVPRKRRKKSTRPSSMTGGFRAGENNDNGRGYDDDDDAAPSSSSSSPSSSSRAARDNNRPRPFVIKINAHHYHKLRVMFDSCYRTDAEGGASSSHPSTSTNTTTAANRIATNDGGDDRANIAYHAALFATIVRYSTLSGGQQINDLRGGGMQGAIHDSVFDCLSKWFGESRRNSSSSLSSSSTTSSHRGGTECFASPFNSVMPNFLSAFPSPDVDGHFGSCGDFFLSSSLLFEADTTTPPGGPRWFELNPPFSPGLMTDMAIRVGKLMEVHDGKGSELTCIIVIPTVRVTNNDRSCHTPKSKEKMEDKKRKRSADGEEGGEESSNAKLVSVVNAAAKQSFDMLVNSPYCKSHVILPAREHGFIEGGQHLRPTKFKESQCSTSVIVLGSKKGWMGADDARVFENELRGAFTSKHRMEIEQRKRASKGR</sequence>
<dbReference type="InterPro" id="IPR039881">
    <property type="entry name" value="PCIF1-like"/>
</dbReference>
<feature type="region of interest" description="Disordered" evidence="1">
    <location>
        <begin position="542"/>
        <end position="570"/>
    </location>
</feature>
<feature type="compositionally biased region" description="Low complexity" evidence="1">
    <location>
        <begin position="547"/>
        <end position="568"/>
    </location>
</feature>
<keyword evidence="4" id="KW-1185">Reference proteome</keyword>
<feature type="compositionally biased region" description="Gly residues" evidence="1">
    <location>
        <begin position="401"/>
        <end position="411"/>
    </location>
</feature>
<feature type="region of interest" description="Disordered" evidence="1">
    <location>
        <begin position="461"/>
        <end position="516"/>
    </location>
</feature>
<feature type="compositionally biased region" description="Basic and acidic residues" evidence="1">
    <location>
        <begin position="750"/>
        <end position="764"/>
    </location>
</feature>
<gene>
    <name evidence="3" type="ORF">ACHAXA_006874</name>
</gene>
<protein>
    <recommendedName>
        <fullName evidence="2">PCIF1 WW domain-containing protein</fullName>
    </recommendedName>
</protein>
<evidence type="ECO:0000313" key="4">
    <source>
        <dbReference type="Proteomes" id="UP001530377"/>
    </source>
</evidence>
<feature type="compositionally biased region" description="Low complexity" evidence="1">
    <location>
        <begin position="630"/>
        <end position="642"/>
    </location>
</feature>
<evidence type="ECO:0000313" key="3">
    <source>
        <dbReference type="EMBL" id="KAL3822446.1"/>
    </source>
</evidence>
<evidence type="ECO:0000259" key="2">
    <source>
        <dbReference type="Pfam" id="PF12237"/>
    </source>
</evidence>
<dbReference type="PANTHER" id="PTHR21727:SF0">
    <property type="entry name" value="MRNA (2'-O-METHYLADENOSINE-N(6)-)-METHYLTRANSFERASE"/>
    <property type="match status" value="1"/>
</dbReference>
<feature type="region of interest" description="Disordered" evidence="1">
    <location>
        <begin position="401"/>
        <end position="426"/>
    </location>
</feature>
<accession>A0ABD3SDG0</accession>
<feature type="region of interest" description="Disordered" evidence="1">
    <location>
        <begin position="626"/>
        <end position="645"/>
    </location>
</feature>
<feature type="domain" description="PCIF1 WW" evidence="2">
    <location>
        <begin position="647"/>
        <end position="745"/>
    </location>
</feature>
<feature type="region of interest" description="Disordered" evidence="1">
    <location>
        <begin position="69"/>
        <end position="129"/>
    </location>
</feature>
<name>A0ABD3SDG0_9STRA</name>
<reference evidence="3 4" key="1">
    <citation type="submission" date="2024-10" db="EMBL/GenBank/DDBJ databases">
        <title>Updated reference genomes for cyclostephanoid diatoms.</title>
        <authorList>
            <person name="Roberts W.R."/>
            <person name="Alverson A.J."/>
        </authorList>
    </citation>
    <scope>NUCLEOTIDE SEQUENCE [LARGE SCALE GENOMIC DNA]</scope>
    <source>
        <strain evidence="3 4">AJA228-03</strain>
    </source>
</reference>
<dbReference type="InterPro" id="IPR022035">
    <property type="entry name" value="PCIF1_WW"/>
</dbReference>
<feature type="region of interest" description="Disordered" evidence="1">
    <location>
        <begin position="748"/>
        <end position="781"/>
    </location>
</feature>
<dbReference type="AlphaFoldDB" id="A0ABD3SDG0"/>
<feature type="compositionally biased region" description="Pro residues" evidence="1">
    <location>
        <begin position="115"/>
        <end position="126"/>
    </location>
</feature>
<comment type="caution">
    <text evidence="3">The sequence shown here is derived from an EMBL/GenBank/DDBJ whole genome shotgun (WGS) entry which is preliminary data.</text>
</comment>
<organism evidence="3 4">
    <name type="scientific">Cyclostephanos tholiformis</name>
    <dbReference type="NCBI Taxonomy" id="382380"/>
    <lineage>
        <taxon>Eukaryota</taxon>
        <taxon>Sar</taxon>
        <taxon>Stramenopiles</taxon>
        <taxon>Ochrophyta</taxon>
        <taxon>Bacillariophyta</taxon>
        <taxon>Coscinodiscophyceae</taxon>
        <taxon>Thalassiosirophycidae</taxon>
        <taxon>Stephanodiscales</taxon>
        <taxon>Stephanodiscaceae</taxon>
        <taxon>Cyclostephanos</taxon>
    </lineage>
</organism>
<dbReference type="PANTHER" id="PTHR21727">
    <property type="entry name" value="PHOSPHORYLATED CTD INTERACTING FACTOR 1"/>
    <property type="match status" value="1"/>
</dbReference>
<dbReference type="Pfam" id="PF12237">
    <property type="entry name" value="PCIF1_WW"/>
    <property type="match status" value="1"/>
</dbReference>
<evidence type="ECO:0000256" key="1">
    <source>
        <dbReference type="SAM" id="MobiDB-lite"/>
    </source>
</evidence>
<dbReference type="EMBL" id="JALLPB020000065">
    <property type="protein sequence ID" value="KAL3822446.1"/>
    <property type="molecule type" value="Genomic_DNA"/>
</dbReference>
<proteinExistence type="predicted"/>
<dbReference type="Proteomes" id="UP001530377">
    <property type="component" value="Unassembled WGS sequence"/>
</dbReference>
<feature type="region of interest" description="Disordered" evidence="1">
    <location>
        <begin position="1"/>
        <end position="20"/>
    </location>
</feature>